<evidence type="ECO:0000313" key="1">
    <source>
        <dbReference type="EMBL" id="KAI7997442.1"/>
    </source>
</evidence>
<reference evidence="1 2" key="1">
    <citation type="journal article" date="2022" name="Plant J.">
        <title>Chromosome-level genome of Camellia lanceoleosa provides a valuable resource for understanding genome evolution and self-incompatibility.</title>
        <authorList>
            <person name="Gong W."/>
            <person name="Xiao S."/>
            <person name="Wang L."/>
            <person name="Liao Z."/>
            <person name="Chang Y."/>
            <person name="Mo W."/>
            <person name="Hu G."/>
            <person name="Li W."/>
            <person name="Zhao G."/>
            <person name="Zhu H."/>
            <person name="Hu X."/>
            <person name="Ji K."/>
            <person name="Xiang X."/>
            <person name="Song Q."/>
            <person name="Yuan D."/>
            <person name="Jin S."/>
            <person name="Zhang L."/>
        </authorList>
    </citation>
    <scope>NUCLEOTIDE SEQUENCE [LARGE SCALE GENOMIC DNA]</scope>
    <source>
        <strain evidence="1">SQ_2022a</strain>
    </source>
</reference>
<accession>A0ACC0GAC7</accession>
<gene>
    <name evidence="1" type="ORF">LOK49_LG10G01202</name>
</gene>
<organism evidence="1 2">
    <name type="scientific">Camellia lanceoleosa</name>
    <dbReference type="NCBI Taxonomy" id="1840588"/>
    <lineage>
        <taxon>Eukaryota</taxon>
        <taxon>Viridiplantae</taxon>
        <taxon>Streptophyta</taxon>
        <taxon>Embryophyta</taxon>
        <taxon>Tracheophyta</taxon>
        <taxon>Spermatophyta</taxon>
        <taxon>Magnoliopsida</taxon>
        <taxon>eudicotyledons</taxon>
        <taxon>Gunneridae</taxon>
        <taxon>Pentapetalae</taxon>
        <taxon>asterids</taxon>
        <taxon>Ericales</taxon>
        <taxon>Theaceae</taxon>
        <taxon>Camellia</taxon>
    </lineage>
</organism>
<dbReference type="Proteomes" id="UP001060215">
    <property type="component" value="Chromosome 10"/>
</dbReference>
<sequence>MSKQKRENRNTNLVALTGGAALLAIAVNALKKNHKKKDLPGSTVQVNLSPPEILRLVNRIIAKSKEVHDSIASVPLDKVRDFERSGLSLTLTKREELQRLSAQIDELSGRYIRNLNDDSTSLLSLDKAENGKFKVTLRSHHVSPILELCKVGLTRRIVAVAYGRRCEVNLSILESLVRQSIKTQLLQPLS</sequence>
<keyword evidence="2" id="KW-1185">Reference proteome</keyword>
<comment type="caution">
    <text evidence="1">The sequence shown here is derived from an EMBL/GenBank/DDBJ whole genome shotgun (WGS) entry which is preliminary data.</text>
</comment>
<protein>
    <submittedName>
        <fullName evidence="1">Thimet oligopeptidase</fullName>
    </submittedName>
</protein>
<dbReference type="EMBL" id="CM045767">
    <property type="protein sequence ID" value="KAI7997442.1"/>
    <property type="molecule type" value="Genomic_DNA"/>
</dbReference>
<name>A0ACC0GAC7_9ERIC</name>
<evidence type="ECO:0000313" key="2">
    <source>
        <dbReference type="Proteomes" id="UP001060215"/>
    </source>
</evidence>
<proteinExistence type="predicted"/>